<evidence type="ECO:0000256" key="1">
    <source>
        <dbReference type="SAM" id="MobiDB-lite"/>
    </source>
</evidence>
<name>A0ABP8Y7I5_9MICO</name>
<evidence type="ECO:0000313" key="2">
    <source>
        <dbReference type="EMBL" id="GAA4723095.1"/>
    </source>
</evidence>
<keyword evidence="3" id="KW-1185">Reference proteome</keyword>
<dbReference type="EMBL" id="BAABLO010000009">
    <property type="protein sequence ID" value="GAA4723095.1"/>
    <property type="molecule type" value="Genomic_DNA"/>
</dbReference>
<protein>
    <submittedName>
        <fullName evidence="2">Uncharacterized protein</fullName>
    </submittedName>
</protein>
<organism evidence="2 3">
    <name type="scientific">Pedococcus ginsenosidimutans</name>
    <dbReference type="NCBI Taxonomy" id="490570"/>
    <lineage>
        <taxon>Bacteria</taxon>
        <taxon>Bacillati</taxon>
        <taxon>Actinomycetota</taxon>
        <taxon>Actinomycetes</taxon>
        <taxon>Micrococcales</taxon>
        <taxon>Intrasporangiaceae</taxon>
        <taxon>Pedococcus</taxon>
    </lineage>
</organism>
<proteinExistence type="predicted"/>
<comment type="caution">
    <text evidence="2">The sequence shown here is derived from an EMBL/GenBank/DDBJ whole genome shotgun (WGS) entry which is preliminary data.</text>
</comment>
<accession>A0ABP8Y7I5</accession>
<feature type="region of interest" description="Disordered" evidence="1">
    <location>
        <begin position="70"/>
        <end position="134"/>
    </location>
</feature>
<sequence length="134" mass="14366">MAEGFEVGHARGELDEQTRHALVAAQLRGEEKARGRDPEAVIAAVAEEIRALGLEPDHDELERRYAAIDPDLPLTRDTEDEVTGDAATDLATDRATDAPEGAPGPNPQVRSDLVSEAEMTPTPTGDEPRRSDGT</sequence>
<dbReference type="RefSeq" id="WP_345503179.1">
    <property type="nucleotide sequence ID" value="NZ_BAABLO010000009.1"/>
</dbReference>
<gene>
    <name evidence="2" type="ORF">GCM10025782_21310</name>
</gene>
<reference evidence="3" key="1">
    <citation type="journal article" date="2019" name="Int. J. Syst. Evol. Microbiol.">
        <title>The Global Catalogue of Microorganisms (GCM) 10K type strain sequencing project: providing services to taxonomists for standard genome sequencing and annotation.</title>
        <authorList>
            <consortium name="The Broad Institute Genomics Platform"/>
            <consortium name="The Broad Institute Genome Sequencing Center for Infectious Disease"/>
            <person name="Wu L."/>
            <person name="Ma J."/>
        </authorList>
    </citation>
    <scope>NUCLEOTIDE SEQUENCE [LARGE SCALE GENOMIC DNA]</scope>
    <source>
        <strain evidence="3">JCM 18961</strain>
    </source>
</reference>
<evidence type="ECO:0000313" key="3">
    <source>
        <dbReference type="Proteomes" id="UP001500556"/>
    </source>
</evidence>
<dbReference type="Proteomes" id="UP001500556">
    <property type="component" value="Unassembled WGS sequence"/>
</dbReference>